<evidence type="ECO:0000313" key="3">
    <source>
        <dbReference type="Proteomes" id="UP000582231"/>
    </source>
</evidence>
<sequence>MPARDRVHAASAAWVFVPAGAPRVEAEEYLVVRHPDWNERPVQVARTSLGRPGRPVAAVVDEVLERARDLVDPAVPATAEVAWWVCLDAPEGLERELVGRGAVLDETVDVLALDLADADPAALLPATDVELRWSDDLDVFADAVGLTTEVLGGTPTDRDVLEEVFPGEAAKFRSGGGGAVVAYVDGRPVGSGGISVVGADGRLWGGAVLPEARGRGVYRAVLAARLRYAVEHGADLAIVKGRVRTSGPILRRAGFTAHGQERSWLLPLR</sequence>
<dbReference type="RefSeq" id="WP_179724917.1">
    <property type="nucleotide sequence ID" value="NZ_BAABEF010000001.1"/>
</dbReference>
<keyword evidence="3" id="KW-1185">Reference proteome</keyword>
<dbReference type="CDD" id="cd04301">
    <property type="entry name" value="NAT_SF"/>
    <property type="match status" value="1"/>
</dbReference>
<name>A0A852RIR6_9ACTN</name>
<dbReference type="PROSITE" id="PS51186">
    <property type="entry name" value="GNAT"/>
    <property type="match status" value="1"/>
</dbReference>
<dbReference type="InterPro" id="IPR000182">
    <property type="entry name" value="GNAT_dom"/>
</dbReference>
<proteinExistence type="predicted"/>
<organism evidence="2 3">
    <name type="scientific">Nocardioides kongjuensis</name>
    <dbReference type="NCBI Taxonomy" id="349522"/>
    <lineage>
        <taxon>Bacteria</taxon>
        <taxon>Bacillati</taxon>
        <taxon>Actinomycetota</taxon>
        <taxon>Actinomycetes</taxon>
        <taxon>Propionibacteriales</taxon>
        <taxon>Nocardioidaceae</taxon>
        <taxon>Nocardioides</taxon>
    </lineage>
</organism>
<dbReference type="EMBL" id="JACCBF010000001">
    <property type="protein sequence ID" value="NYD28760.1"/>
    <property type="molecule type" value="Genomic_DNA"/>
</dbReference>
<dbReference type="Proteomes" id="UP000582231">
    <property type="component" value="Unassembled WGS sequence"/>
</dbReference>
<accession>A0A852RIR6</accession>
<evidence type="ECO:0000313" key="2">
    <source>
        <dbReference type="EMBL" id="NYD28760.1"/>
    </source>
</evidence>
<dbReference type="Pfam" id="PF00583">
    <property type="entry name" value="Acetyltransf_1"/>
    <property type="match status" value="1"/>
</dbReference>
<keyword evidence="2" id="KW-0808">Transferase</keyword>
<gene>
    <name evidence="2" type="ORF">BJ958_000306</name>
</gene>
<dbReference type="Gene3D" id="3.40.630.30">
    <property type="match status" value="1"/>
</dbReference>
<dbReference type="InterPro" id="IPR016181">
    <property type="entry name" value="Acyl_CoA_acyltransferase"/>
</dbReference>
<protein>
    <submittedName>
        <fullName evidence="2">GNAT superfamily N-acetyltransferase</fullName>
    </submittedName>
</protein>
<comment type="caution">
    <text evidence="2">The sequence shown here is derived from an EMBL/GenBank/DDBJ whole genome shotgun (WGS) entry which is preliminary data.</text>
</comment>
<reference evidence="2 3" key="1">
    <citation type="submission" date="2020-07" db="EMBL/GenBank/DDBJ databases">
        <title>Sequencing the genomes of 1000 actinobacteria strains.</title>
        <authorList>
            <person name="Klenk H.-P."/>
        </authorList>
    </citation>
    <scope>NUCLEOTIDE SEQUENCE [LARGE SCALE GENOMIC DNA]</scope>
    <source>
        <strain evidence="2 3">DSM 19082</strain>
    </source>
</reference>
<feature type="domain" description="N-acetyltransferase" evidence="1">
    <location>
        <begin position="129"/>
        <end position="269"/>
    </location>
</feature>
<dbReference type="AlphaFoldDB" id="A0A852RIR6"/>
<dbReference type="GO" id="GO:0016747">
    <property type="term" value="F:acyltransferase activity, transferring groups other than amino-acyl groups"/>
    <property type="evidence" value="ECO:0007669"/>
    <property type="project" value="InterPro"/>
</dbReference>
<dbReference type="SUPFAM" id="SSF55729">
    <property type="entry name" value="Acyl-CoA N-acyltransferases (Nat)"/>
    <property type="match status" value="1"/>
</dbReference>
<evidence type="ECO:0000259" key="1">
    <source>
        <dbReference type="PROSITE" id="PS51186"/>
    </source>
</evidence>